<sequence>MNLIKQMTAVGLALAFLATPVAAFADTSYQLPVQMQKADGSGQVSVGNGALKQIAEVTVKDNGHTDYTVYVRPIQMQGLTGHLTKLFIYQGKDKVEAREVAHSGEYNKALSFSREKARESSIKGAVWVDAMDELAGGGAGAGEQDAILQFDWQKAKEVAKTSSASGKVQPVGTDPIQVFVKGQKLSFDSQPVIQNSRTLVPLRAIFEALGATVQWDNASRTVTAQKDGHKIGLTIGKSQATVDGQIKTLDVPASIQNGRTLVPLRFIGEAFGNQVNYEKVAGIAVIDIR</sequence>
<dbReference type="Gene3D" id="2.60.40.1850">
    <property type="match status" value="1"/>
</dbReference>
<dbReference type="OrthoDB" id="268113at2"/>
<dbReference type="Proteomes" id="UP000198995">
    <property type="component" value="Unassembled WGS sequence"/>
</dbReference>
<dbReference type="AlphaFoldDB" id="A0A1G6UFY1"/>
<name>A0A1G6UFY1_PEPNI</name>
<dbReference type="EMBL" id="FNAF01000003">
    <property type="protein sequence ID" value="SDD40310.1"/>
    <property type="molecule type" value="Genomic_DNA"/>
</dbReference>
<protein>
    <submittedName>
        <fullName evidence="3">Copper amine oxidase N-terminal domain-containing protein</fullName>
    </submittedName>
</protein>
<gene>
    <name evidence="3" type="ORF">SAMN04489866_10348</name>
</gene>
<proteinExistence type="predicted"/>
<organism evidence="3 4">
    <name type="scientific">Peptococcus niger</name>
    <dbReference type="NCBI Taxonomy" id="2741"/>
    <lineage>
        <taxon>Bacteria</taxon>
        <taxon>Bacillati</taxon>
        <taxon>Bacillota</taxon>
        <taxon>Clostridia</taxon>
        <taxon>Eubacteriales</taxon>
        <taxon>Peptococcaceae</taxon>
        <taxon>Peptococcus</taxon>
    </lineage>
</organism>
<dbReference type="Pfam" id="PF07833">
    <property type="entry name" value="Cu_amine_oxidN1"/>
    <property type="match status" value="1"/>
</dbReference>
<reference evidence="3 4" key="1">
    <citation type="submission" date="2016-10" db="EMBL/GenBank/DDBJ databases">
        <authorList>
            <person name="de Groot N.N."/>
        </authorList>
    </citation>
    <scope>NUCLEOTIDE SEQUENCE [LARGE SCALE GENOMIC DNA]</scope>
    <source>
        <strain evidence="3 4">DSM 20475</strain>
    </source>
</reference>
<keyword evidence="1" id="KW-0732">Signal</keyword>
<evidence type="ECO:0000313" key="4">
    <source>
        <dbReference type="Proteomes" id="UP000198995"/>
    </source>
</evidence>
<dbReference type="RefSeq" id="WP_091791320.1">
    <property type="nucleotide sequence ID" value="NZ_FNAF01000003.1"/>
</dbReference>
<evidence type="ECO:0000259" key="2">
    <source>
        <dbReference type="Pfam" id="PF07833"/>
    </source>
</evidence>
<feature type="chain" id="PRO_5011568643" evidence="1">
    <location>
        <begin position="26"/>
        <end position="289"/>
    </location>
</feature>
<feature type="signal peptide" evidence="1">
    <location>
        <begin position="1"/>
        <end position="25"/>
    </location>
</feature>
<keyword evidence="4" id="KW-1185">Reference proteome</keyword>
<dbReference type="SUPFAM" id="SSF55383">
    <property type="entry name" value="Copper amine oxidase, domain N"/>
    <property type="match status" value="1"/>
</dbReference>
<evidence type="ECO:0000313" key="3">
    <source>
        <dbReference type="EMBL" id="SDD40310.1"/>
    </source>
</evidence>
<accession>A0A1G6UFY1</accession>
<dbReference type="InterPro" id="IPR036582">
    <property type="entry name" value="Mao_N_sf"/>
</dbReference>
<dbReference type="InterPro" id="IPR037250">
    <property type="entry name" value="NEAT_dom_sf"/>
</dbReference>
<evidence type="ECO:0000256" key="1">
    <source>
        <dbReference type="SAM" id="SignalP"/>
    </source>
</evidence>
<dbReference type="InterPro" id="IPR012854">
    <property type="entry name" value="Cu_amine_oxidase-like_N"/>
</dbReference>
<dbReference type="Gene3D" id="3.30.457.10">
    <property type="entry name" value="Copper amine oxidase-like, N-terminal domain"/>
    <property type="match status" value="1"/>
</dbReference>
<dbReference type="STRING" id="2741.SAMN04489866_10348"/>
<feature type="domain" description="Copper amine oxidase-like N-terminal" evidence="2">
    <location>
        <begin position="180"/>
        <end position="279"/>
    </location>
</feature>